<gene>
    <name evidence="3" type="ORF">FIM25_15650</name>
</gene>
<evidence type="ECO:0000313" key="3">
    <source>
        <dbReference type="EMBL" id="TYT73345.1"/>
    </source>
</evidence>
<dbReference type="AlphaFoldDB" id="A0A5S5MCJ2"/>
<reference evidence="3 4" key="1">
    <citation type="submission" date="2019-06" db="EMBL/GenBank/DDBJ databases">
        <title>Desulfobotulus mexicanus sp. nov., a novel sulfate-reducing bacterium isolated from the sediment of an alkaline crater lake in Mexico.</title>
        <authorList>
            <person name="Hirschler-Rea A."/>
        </authorList>
    </citation>
    <scope>NUCLEOTIDE SEQUENCE [LARGE SCALE GENOMIC DNA]</scope>
    <source>
        <strain evidence="3 4">PAR22N</strain>
    </source>
</reference>
<evidence type="ECO:0000256" key="1">
    <source>
        <dbReference type="SAM" id="Coils"/>
    </source>
</evidence>
<accession>A0A5S5MCJ2</accession>
<dbReference type="Pfam" id="PF13443">
    <property type="entry name" value="HTH_26"/>
    <property type="match status" value="1"/>
</dbReference>
<keyword evidence="1" id="KW-0175">Coiled coil</keyword>
<dbReference type="Gene3D" id="1.10.260.40">
    <property type="entry name" value="lambda repressor-like DNA-binding domains"/>
    <property type="match status" value="1"/>
</dbReference>
<dbReference type="SUPFAM" id="SSF47413">
    <property type="entry name" value="lambda repressor-like DNA-binding domains"/>
    <property type="match status" value="1"/>
</dbReference>
<evidence type="ECO:0000313" key="4">
    <source>
        <dbReference type="Proteomes" id="UP000321899"/>
    </source>
</evidence>
<feature type="coiled-coil region" evidence="1">
    <location>
        <begin position="100"/>
        <end position="162"/>
    </location>
</feature>
<comment type="caution">
    <text evidence="3">The sequence shown here is derived from an EMBL/GenBank/DDBJ whole genome shotgun (WGS) entry which is preliminary data.</text>
</comment>
<evidence type="ECO:0000259" key="2">
    <source>
        <dbReference type="Pfam" id="PF13443"/>
    </source>
</evidence>
<feature type="domain" description="HTH cro/C1-type" evidence="2">
    <location>
        <begin position="11"/>
        <end position="68"/>
    </location>
</feature>
<name>A0A5S5MCJ2_9BACT</name>
<protein>
    <recommendedName>
        <fullName evidence="2">HTH cro/C1-type domain-containing protein</fullName>
    </recommendedName>
</protein>
<dbReference type="Proteomes" id="UP000321899">
    <property type="component" value="Unassembled WGS sequence"/>
</dbReference>
<keyword evidence="4" id="KW-1185">Reference proteome</keyword>
<proteinExistence type="predicted"/>
<dbReference type="InterPro" id="IPR001387">
    <property type="entry name" value="Cro/C1-type_HTH"/>
</dbReference>
<sequence length="177" mass="20084">MNTRDHICGIINRQMQKLNVSPQDLAAVTGDTPTSAYRWSRNALPRPDKIPAICEFLKISPNELFGFKENSDAVSCQDQDACNGNTPAVGGKMIMDESIRQMYEERISDLRRQVELFAKTVERETLRSEKQESQLEKLQATVEKQQEMITALLQENSDLKTSTFQVESEIRKKASGE</sequence>
<dbReference type="EMBL" id="VDMB01000034">
    <property type="protein sequence ID" value="TYT73345.1"/>
    <property type="molecule type" value="Genomic_DNA"/>
</dbReference>
<dbReference type="InterPro" id="IPR010982">
    <property type="entry name" value="Lambda_DNA-bd_dom_sf"/>
</dbReference>
<dbReference type="GO" id="GO:0003677">
    <property type="term" value="F:DNA binding"/>
    <property type="evidence" value="ECO:0007669"/>
    <property type="project" value="InterPro"/>
</dbReference>
<dbReference type="RefSeq" id="WP_139450796.1">
    <property type="nucleotide sequence ID" value="NZ_VDMB01000034.1"/>
</dbReference>
<dbReference type="OrthoDB" id="465980at2"/>
<organism evidence="3 4">
    <name type="scientific">Desulfobotulus mexicanus</name>
    <dbReference type="NCBI Taxonomy" id="2586642"/>
    <lineage>
        <taxon>Bacteria</taxon>
        <taxon>Pseudomonadati</taxon>
        <taxon>Thermodesulfobacteriota</taxon>
        <taxon>Desulfobacteria</taxon>
        <taxon>Desulfobacterales</taxon>
        <taxon>Desulfobacteraceae</taxon>
        <taxon>Desulfobotulus</taxon>
    </lineage>
</organism>